<protein>
    <submittedName>
        <fullName evidence="5">Nuclease</fullName>
    </submittedName>
</protein>
<dbReference type="GO" id="GO:0004518">
    <property type="term" value="F:nuclease activity"/>
    <property type="evidence" value="ECO:0007669"/>
    <property type="project" value="UniProtKB-KW"/>
</dbReference>
<evidence type="ECO:0000256" key="2">
    <source>
        <dbReference type="ARBA" id="ARBA00022722"/>
    </source>
</evidence>
<reference evidence="5 6" key="1">
    <citation type="submission" date="2018-01" db="EMBL/GenBank/DDBJ databases">
        <title>Complete genome sequence of Bacteriovorax stolpii DSM12778.</title>
        <authorList>
            <person name="Tang B."/>
            <person name="Chang J."/>
        </authorList>
    </citation>
    <scope>NUCLEOTIDE SEQUENCE [LARGE SCALE GENOMIC DNA]</scope>
    <source>
        <strain evidence="5 6">DSM 12778</strain>
    </source>
</reference>
<dbReference type="KEGG" id="bsto:C0V70_13365"/>
<name>A0A2K9NXH4_BACTC</name>
<feature type="region of interest" description="Disordered" evidence="4">
    <location>
        <begin position="157"/>
        <end position="181"/>
    </location>
</feature>
<organism evidence="5 6">
    <name type="scientific">Bacteriovorax stolpii</name>
    <name type="common">Bdellovibrio stolpii</name>
    <dbReference type="NCBI Taxonomy" id="960"/>
    <lineage>
        <taxon>Bacteria</taxon>
        <taxon>Pseudomonadati</taxon>
        <taxon>Bdellovibrionota</taxon>
        <taxon>Bacteriovoracia</taxon>
        <taxon>Bacteriovoracales</taxon>
        <taxon>Bacteriovoracaceae</taxon>
        <taxon>Bacteriovorax</taxon>
    </lineage>
</organism>
<accession>A0A2K9NXH4</accession>
<dbReference type="PANTHER" id="PTHR33607">
    <property type="entry name" value="ENDONUCLEASE-1"/>
    <property type="match status" value="1"/>
</dbReference>
<dbReference type="AlphaFoldDB" id="A0A2K9NXH4"/>
<comment type="similarity">
    <text evidence="1">Belongs to the EndA/NucM nuclease family.</text>
</comment>
<gene>
    <name evidence="5" type="ORF">C0V70_13365</name>
</gene>
<dbReference type="EMBL" id="CP025704">
    <property type="protein sequence ID" value="AUO00220.1"/>
    <property type="molecule type" value="Genomic_DNA"/>
</dbReference>
<dbReference type="SUPFAM" id="SSF54060">
    <property type="entry name" value="His-Me finger endonucleases"/>
    <property type="match status" value="1"/>
</dbReference>
<dbReference type="GO" id="GO:0016787">
    <property type="term" value="F:hydrolase activity"/>
    <property type="evidence" value="ECO:0007669"/>
    <property type="project" value="UniProtKB-KW"/>
</dbReference>
<evidence type="ECO:0000256" key="4">
    <source>
        <dbReference type="SAM" id="MobiDB-lite"/>
    </source>
</evidence>
<dbReference type="InterPro" id="IPR007346">
    <property type="entry name" value="Endonuclease-I"/>
</dbReference>
<dbReference type="InterPro" id="IPR044925">
    <property type="entry name" value="His-Me_finger_sf"/>
</dbReference>
<keyword evidence="2" id="KW-0540">Nuclease</keyword>
<sequence length="253" mass="28050">MQVIAKGQVKDDALKTEIYNVLVSNHQRDTKGGRDTLGCDQAGAGNCYGHRVLGYDGARKVLFGKLHLEESNGKTFIRDVYCHKTFSSGAGVKPGAIPNSNQINCEHTWPQSKFTGSFPKDMQKSDLHHLFPTDSKANSVRGNYDFADISQDNGALAGDCEASKSGSSNDGGSDDLFEPPTEHKGNVARAIFYFSVRYKIKVPAAEERVLRKWNEIDPVDDAEMERNNQIQEAQGNRNPFIDFPNLANYINKF</sequence>
<evidence type="ECO:0000256" key="3">
    <source>
        <dbReference type="ARBA" id="ARBA00022801"/>
    </source>
</evidence>
<dbReference type="Pfam" id="PF04231">
    <property type="entry name" value="Endonuclease_1"/>
    <property type="match status" value="1"/>
</dbReference>
<keyword evidence="6" id="KW-1185">Reference proteome</keyword>
<evidence type="ECO:0000256" key="1">
    <source>
        <dbReference type="ARBA" id="ARBA00006429"/>
    </source>
</evidence>
<dbReference type="Proteomes" id="UP000235584">
    <property type="component" value="Chromosome"/>
</dbReference>
<proteinExistence type="inferred from homology"/>
<evidence type="ECO:0000313" key="5">
    <source>
        <dbReference type="EMBL" id="AUO00220.1"/>
    </source>
</evidence>
<dbReference type="PANTHER" id="PTHR33607:SF2">
    <property type="entry name" value="ENDONUCLEASE-1"/>
    <property type="match status" value="1"/>
</dbReference>
<evidence type="ECO:0000313" key="6">
    <source>
        <dbReference type="Proteomes" id="UP000235584"/>
    </source>
</evidence>
<keyword evidence="3" id="KW-0378">Hydrolase</keyword>